<reference evidence="1" key="1">
    <citation type="submission" date="2014-11" db="EMBL/GenBank/DDBJ databases">
        <authorList>
            <person name="Amaro Gonzalez C."/>
        </authorList>
    </citation>
    <scope>NUCLEOTIDE SEQUENCE</scope>
</reference>
<organism evidence="1">
    <name type="scientific">Anguilla anguilla</name>
    <name type="common">European freshwater eel</name>
    <name type="synonym">Muraena anguilla</name>
    <dbReference type="NCBI Taxonomy" id="7936"/>
    <lineage>
        <taxon>Eukaryota</taxon>
        <taxon>Metazoa</taxon>
        <taxon>Chordata</taxon>
        <taxon>Craniata</taxon>
        <taxon>Vertebrata</taxon>
        <taxon>Euteleostomi</taxon>
        <taxon>Actinopterygii</taxon>
        <taxon>Neopterygii</taxon>
        <taxon>Teleostei</taxon>
        <taxon>Anguilliformes</taxon>
        <taxon>Anguillidae</taxon>
        <taxon>Anguilla</taxon>
    </lineage>
</organism>
<protein>
    <submittedName>
        <fullName evidence="1">Uncharacterized protein</fullName>
    </submittedName>
</protein>
<dbReference type="AlphaFoldDB" id="A0A0E9Q5F5"/>
<accession>A0A0E9Q5F5</accession>
<sequence length="51" mass="5689">MHPSHSPGISIILANHPTDGDLIHPYLMTPTLIIILKESGLSSLKYMIHRK</sequence>
<proteinExistence type="predicted"/>
<evidence type="ECO:0000313" key="1">
    <source>
        <dbReference type="EMBL" id="JAH11580.1"/>
    </source>
</evidence>
<dbReference type="EMBL" id="GBXM01096997">
    <property type="protein sequence ID" value="JAH11580.1"/>
    <property type="molecule type" value="Transcribed_RNA"/>
</dbReference>
<name>A0A0E9Q5F5_ANGAN</name>
<reference evidence="1" key="2">
    <citation type="journal article" date="2015" name="Fish Shellfish Immunol.">
        <title>Early steps in the European eel (Anguilla anguilla)-Vibrio vulnificus interaction in the gills: Role of the RtxA13 toxin.</title>
        <authorList>
            <person name="Callol A."/>
            <person name="Pajuelo D."/>
            <person name="Ebbesson L."/>
            <person name="Teles M."/>
            <person name="MacKenzie S."/>
            <person name="Amaro C."/>
        </authorList>
    </citation>
    <scope>NUCLEOTIDE SEQUENCE</scope>
</reference>